<name>A0AAW1P7Z5_9CHLO</name>
<dbReference type="AlphaFoldDB" id="A0AAW1P7Z5"/>
<dbReference type="Proteomes" id="UP001465755">
    <property type="component" value="Unassembled WGS sequence"/>
</dbReference>
<dbReference type="InterPro" id="IPR036378">
    <property type="entry name" value="FAS1_dom_sf"/>
</dbReference>
<dbReference type="PANTHER" id="PTHR10900">
    <property type="entry name" value="PERIOSTIN-RELATED"/>
    <property type="match status" value="1"/>
</dbReference>
<proteinExistence type="predicted"/>
<evidence type="ECO:0000313" key="4">
    <source>
        <dbReference type="Proteomes" id="UP001465755"/>
    </source>
</evidence>
<comment type="caution">
    <text evidence="3">The sequence shown here is derived from an EMBL/GenBank/DDBJ whole genome shotgun (WGS) entry which is preliminary data.</text>
</comment>
<keyword evidence="1" id="KW-0732">Signal</keyword>
<evidence type="ECO:0000256" key="1">
    <source>
        <dbReference type="SAM" id="SignalP"/>
    </source>
</evidence>
<protein>
    <recommendedName>
        <fullName evidence="2">FAS1 domain-containing protein</fullName>
    </recommendedName>
</protein>
<dbReference type="InterPro" id="IPR000782">
    <property type="entry name" value="FAS1_domain"/>
</dbReference>
<dbReference type="GO" id="GO:0005615">
    <property type="term" value="C:extracellular space"/>
    <property type="evidence" value="ECO:0007669"/>
    <property type="project" value="TreeGrafter"/>
</dbReference>
<dbReference type="EMBL" id="JALJOQ010000047">
    <property type="protein sequence ID" value="KAK9804977.1"/>
    <property type="molecule type" value="Genomic_DNA"/>
</dbReference>
<sequence>MKAAVFACALLATCAVSVYGQSADAPAPTPCLSVAQLAQQASLNQLLQAVEIAGLTTTLSDPSLAVTVFAPTDEAFNALLDELTLTSLDQVAANNELSPVLDYHILTTPLDATQLLAASIEPTSYLNETLTFTPYVADNGDSTVAITSYYNNATVTSANNVACNSIVHVIDNVLIPQFFLPDAPGEAPSAQAL</sequence>
<accession>A0AAW1P7Z5</accession>
<dbReference type="SUPFAM" id="SSF82153">
    <property type="entry name" value="FAS1 domain"/>
    <property type="match status" value="1"/>
</dbReference>
<evidence type="ECO:0000313" key="3">
    <source>
        <dbReference type="EMBL" id="KAK9804977.1"/>
    </source>
</evidence>
<reference evidence="3 4" key="1">
    <citation type="journal article" date="2024" name="Nat. Commun.">
        <title>Phylogenomics reveals the evolutionary origins of lichenization in chlorophyte algae.</title>
        <authorList>
            <person name="Puginier C."/>
            <person name="Libourel C."/>
            <person name="Otte J."/>
            <person name="Skaloud P."/>
            <person name="Haon M."/>
            <person name="Grisel S."/>
            <person name="Petersen M."/>
            <person name="Berrin J.G."/>
            <person name="Delaux P.M."/>
            <person name="Dal Grande F."/>
            <person name="Keller J."/>
        </authorList>
    </citation>
    <scope>NUCLEOTIDE SEQUENCE [LARGE SCALE GENOMIC DNA]</scope>
    <source>
        <strain evidence="3 4">SAG 2036</strain>
    </source>
</reference>
<keyword evidence="4" id="KW-1185">Reference proteome</keyword>
<dbReference type="InterPro" id="IPR050904">
    <property type="entry name" value="Adhesion/Biosynth-related"/>
</dbReference>
<dbReference type="Pfam" id="PF02469">
    <property type="entry name" value="Fasciclin"/>
    <property type="match status" value="1"/>
</dbReference>
<feature type="domain" description="FAS1" evidence="2">
    <location>
        <begin position="30"/>
        <end position="174"/>
    </location>
</feature>
<feature type="chain" id="PRO_5043396574" description="FAS1 domain-containing protein" evidence="1">
    <location>
        <begin position="21"/>
        <end position="193"/>
    </location>
</feature>
<evidence type="ECO:0000259" key="2">
    <source>
        <dbReference type="PROSITE" id="PS50213"/>
    </source>
</evidence>
<gene>
    <name evidence="3" type="ORF">WJX73_006592</name>
</gene>
<organism evidence="3 4">
    <name type="scientific">Symbiochloris irregularis</name>
    <dbReference type="NCBI Taxonomy" id="706552"/>
    <lineage>
        <taxon>Eukaryota</taxon>
        <taxon>Viridiplantae</taxon>
        <taxon>Chlorophyta</taxon>
        <taxon>core chlorophytes</taxon>
        <taxon>Trebouxiophyceae</taxon>
        <taxon>Trebouxiales</taxon>
        <taxon>Trebouxiaceae</taxon>
        <taxon>Symbiochloris</taxon>
    </lineage>
</organism>
<dbReference type="SMART" id="SM00554">
    <property type="entry name" value="FAS1"/>
    <property type="match status" value="1"/>
</dbReference>
<dbReference type="Gene3D" id="2.30.180.10">
    <property type="entry name" value="FAS1 domain"/>
    <property type="match status" value="1"/>
</dbReference>
<feature type="signal peptide" evidence="1">
    <location>
        <begin position="1"/>
        <end position="20"/>
    </location>
</feature>
<dbReference type="PANTHER" id="PTHR10900:SF77">
    <property type="entry name" value="FI19380P1"/>
    <property type="match status" value="1"/>
</dbReference>
<dbReference type="PROSITE" id="PS50213">
    <property type="entry name" value="FAS1"/>
    <property type="match status" value="1"/>
</dbReference>